<dbReference type="Gene3D" id="3.40.630.30">
    <property type="match status" value="1"/>
</dbReference>
<evidence type="ECO:0000313" key="2">
    <source>
        <dbReference type="Proteomes" id="UP001523216"/>
    </source>
</evidence>
<comment type="caution">
    <text evidence="1">The sequence shown here is derived from an EMBL/GenBank/DDBJ whole genome shotgun (WGS) entry which is preliminary data.</text>
</comment>
<dbReference type="InterPro" id="IPR016181">
    <property type="entry name" value="Acyl_CoA_acyltransferase"/>
</dbReference>
<sequence>MSDHTGLLSPASAAADLAAAAAGVEIRIITELPELHEVFWLFDSIWHSDPAHAPVTRELLRAMSKAGNYVAGAFDDTGLVGACAGFFAAPDRREIHSHIAGVARAAQGRNVGWAIKLHQRAWALSHGLMRISWTYDPLVSRNAYFNLVKLGGAPVQYLPDFYGPMGDAINGNDATDRLLLHWDLTAPDVDRVARGDRPHRWDAGALRAAGAVTALGRTAGGEPAPGRADGRIVLVAVPSDIESLRRTDPACARRWRVAVRDVLGPLIDDGARVSGFDRAGWYVVDREKR</sequence>
<dbReference type="RefSeq" id="WP_251802392.1">
    <property type="nucleotide sequence ID" value="NZ_JAMQOL010000050.1"/>
</dbReference>
<proteinExistence type="predicted"/>
<dbReference type="Proteomes" id="UP001523216">
    <property type="component" value="Unassembled WGS sequence"/>
</dbReference>
<evidence type="ECO:0000313" key="1">
    <source>
        <dbReference type="EMBL" id="MCM4082661.1"/>
    </source>
</evidence>
<dbReference type="PANTHER" id="PTHR41700:SF1">
    <property type="entry name" value="N-ACETYLTRANSFERASE DOMAIN-CONTAINING PROTEIN"/>
    <property type="match status" value="1"/>
</dbReference>
<protein>
    <submittedName>
        <fullName evidence="1">GNAT family N-acetyltransferase</fullName>
    </submittedName>
</protein>
<dbReference type="InterPro" id="IPR038764">
    <property type="entry name" value="GNAT_N_AcTrfase_prd"/>
</dbReference>
<name>A0ABT0Y9D2_9ACTN</name>
<reference evidence="1 2" key="1">
    <citation type="submission" date="2022-06" db="EMBL/GenBank/DDBJ databases">
        <title>Actinoplanes abujensis sp. nov., isolated from Nigerian arid soil.</title>
        <authorList>
            <person name="Ding P."/>
        </authorList>
    </citation>
    <scope>NUCLEOTIDE SEQUENCE [LARGE SCALE GENOMIC DNA]</scope>
    <source>
        <strain evidence="2">TRM88002</strain>
    </source>
</reference>
<dbReference type="EMBL" id="JAMQOL010000050">
    <property type="protein sequence ID" value="MCM4082661.1"/>
    <property type="molecule type" value="Genomic_DNA"/>
</dbReference>
<keyword evidence="2" id="KW-1185">Reference proteome</keyword>
<gene>
    <name evidence="1" type="ORF">LXN57_34345</name>
</gene>
<dbReference type="SUPFAM" id="SSF55729">
    <property type="entry name" value="Acyl-CoA N-acyltransferases (Nat)"/>
    <property type="match status" value="1"/>
</dbReference>
<organism evidence="1 2">
    <name type="scientific">Paractinoplanes hotanensis</name>
    <dbReference type="NCBI Taxonomy" id="2906497"/>
    <lineage>
        <taxon>Bacteria</taxon>
        <taxon>Bacillati</taxon>
        <taxon>Actinomycetota</taxon>
        <taxon>Actinomycetes</taxon>
        <taxon>Micromonosporales</taxon>
        <taxon>Micromonosporaceae</taxon>
        <taxon>Paractinoplanes</taxon>
    </lineage>
</organism>
<accession>A0ABT0Y9D2</accession>
<dbReference type="PANTHER" id="PTHR41700">
    <property type="entry name" value="GCN5-RELATED N-ACETYLTRANSFERASE"/>
    <property type="match status" value="1"/>
</dbReference>